<proteinExistence type="predicted"/>
<protein>
    <submittedName>
        <fullName evidence="2">Uncharacterized protein</fullName>
    </submittedName>
</protein>
<feature type="compositionally biased region" description="Basic and acidic residues" evidence="1">
    <location>
        <begin position="77"/>
        <end position="86"/>
    </location>
</feature>
<evidence type="ECO:0000256" key="1">
    <source>
        <dbReference type="SAM" id="MobiDB-lite"/>
    </source>
</evidence>
<dbReference type="EMBL" id="CAJNNW010026685">
    <property type="protein sequence ID" value="CAE8687049.1"/>
    <property type="molecule type" value="Genomic_DNA"/>
</dbReference>
<name>A0A813JUV1_POLGL</name>
<gene>
    <name evidence="2" type="ORF">PGLA2088_LOCUS25273</name>
</gene>
<evidence type="ECO:0000313" key="2">
    <source>
        <dbReference type="EMBL" id="CAE8687049.1"/>
    </source>
</evidence>
<accession>A0A813JUV1</accession>
<sequence>MQYMPDVCGFMGYDPTTGLPRYNPYSWNATAMAPMDGRADYQQMGLDGQQMLQDQGQVQQLLQQMQRGQVPPLGNGQKEEQARPVEEDFDEKTAPAGTKAPEAKGAAVNGENRSVWNKVQ</sequence>
<feature type="region of interest" description="Disordered" evidence="1">
    <location>
        <begin position="69"/>
        <end position="120"/>
    </location>
</feature>
<organism evidence="2 3">
    <name type="scientific">Polarella glacialis</name>
    <name type="common">Dinoflagellate</name>
    <dbReference type="NCBI Taxonomy" id="89957"/>
    <lineage>
        <taxon>Eukaryota</taxon>
        <taxon>Sar</taxon>
        <taxon>Alveolata</taxon>
        <taxon>Dinophyceae</taxon>
        <taxon>Suessiales</taxon>
        <taxon>Suessiaceae</taxon>
        <taxon>Polarella</taxon>
    </lineage>
</organism>
<feature type="compositionally biased region" description="Polar residues" evidence="1">
    <location>
        <begin position="111"/>
        <end position="120"/>
    </location>
</feature>
<feature type="non-terminal residue" evidence="2">
    <location>
        <position position="120"/>
    </location>
</feature>
<dbReference type="AlphaFoldDB" id="A0A813JUV1"/>
<evidence type="ECO:0000313" key="3">
    <source>
        <dbReference type="Proteomes" id="UP000626109"/>
    </source>
</evidence>
<dbReference type="Proteomes" id="UP000626109">
    <property type="component" value="Unassembled WGS sequence"/>
</dbReference>
<comment type="caution">
    <text evidence="2">The sequence shown here is derived from an EMBL/GenBank/DDBJ whole genome shotgun (WGS) entry which is preliminary data.</text>
</comment>
<reference evidence="2" key="1">
    <citation type="submission" date="2021-02" db="EMBL/GenBank/DDBJ databases">
        <authorList>
            <person name="Dougan E. K."/>
            <person name="Rhodes N."/>
            <person name="Thang M."/>
            <person name="Chan C."/>
        </authorList>
    </citation>
    <scope>NUCLEOTIDE SEQUENCE</scope>
</reference>